<dbReference type="GO" id="GO:0000462">
    <property type="term" value="P:maturation of SSU-rRNA from tricistronic rRNA transcript (SSU-rRNA, 5.8S rRNA, LSU-rRNA)"/>
    <property type="evidence" value="ECO:0007669"/>
    <property type="project" value="InterPro"/>
</dbReference>
<organism evidence="2 3">
    <name type="scientific">Verticillium longisporum</name>
    <name type="common">Verticillium dahliae var. longisporum</name>
    <dbReference type="NCBI Taxonomy" id="100787"/>
    <lineage>
        <taxon>Eukaryota</taxon>
        <taxon>Fungi</taxon>
        <taxon>Dikarya</taxon>
        <taxon>Ascomycota</taxon>
        <taxon>Pezizomycotina</taxon>
        <taxon>Sordariomycetes</taxon>
        <taxon>Hypocreomycetidae</taxon>
        <taxon>Glomerellales</taxon>
        <taxon>Plectosphaerellaceae</taxon>
        <taxon>Verticillium</taxon>
    </lineage>
</organism>
<dbReference type="SUPFAM" id="SSF50978">
    <property type="entry name" value="WD40 repeat-like"/>
    <property type="match status" value="1"/>
</dbReference>
<dbReference type="AlphaFoldDB" id="A0A0G4MRN1"/>
<sequence length="808" mass="88401">MDIHRCRFVPYPPSPINALAFSRPSTRSTLQASLNRLAVGRANGDIELWNPSSGAWHQEKIIHGGNDRSVDGLVWVVEPDEELPHASLDTPADKAHISPGRSRLFSIGYTSAVTEWDLEKGRPLRTASGQHGDIWCIAAQPAPTGNKALASPSDGVSKLVAGTIDGALAIYTIADSDLRFQRLLVKSPARKTQMVSIAFQSRDVVVKTAGASSRWGKVWSRKYHDHDVKAMASFESAKMSVVVSGGPDASPVVLPLKELGRENHRTLQNLPQQPPLQSAPKARLIVSWWDREVNIWKLRQTFDGIYNNDAEDVNKNRKLLKTILIKGESSISAASISPDGSVLAVATATEFKAFHLQHQNPTKPSDIRLSQIEVPASLANNGANLVQISPDGNWLVAIQDGTRMLLLRIRRDTTSDKAPTLARPQSVTRMKRKIPKHLKLGGLGNYERSITHATFAPDSKMLAVADLAGYIDTWVLRSDGETDEDDDASSDSDFSESEADVEEADDAMGSKERWQHTPASTLLPKLPAPPVVLSFAPEASDAPYTLLAVTNVWHILAFNPLEGGLTPWSRRNPSARLPNTIRDTRDLAKGILWQGPRAWIYGVSFLFMLDLSQDLSDPSAASTALTTDSNASALAKAGQKRKRKAESGAGNRMAIGSLVPQQVDRYVSGKDWQTDLENAAAATRSEGSDTDMADADQEEEEDDDDEDNDNDDLSHESEHDALAALRNRDTQMDASSGSGRKKWWYTYKYRPTLGIVALDPAGDGAAQPASESDDSTDLPSLEAVLVERPLWDLDLPERYFGANEAERR</sequence>
<dbReference type="InterPro" id="IPR046351">
    <property type="entry name" value="UTP4"/>
</dbReference>
<accession>A0A0G4MRN1</accession>
<feature type="region of interest" description="Disordered" evidence="1">
    <location>
        <begin position="680"/>
        <end position="714"/>
    </location>
</feature>
<proteinExistence type="predicted"/>
<dbReference type="PANTHER" id="PTHR44163">
    <property type="entry name" value="U3 SMALL NUCLEOLAR RNA-ASSOCIATED PROTEIN 4 HOMOLOG"/>
    <property type="match status" value="1"/>
</dbReference>
<evidence type="ECO:0000313" key="3">
    <source>
        <dbReference type="Proteomes" id="UP000044602"/>
    </source>
</evidence>
<name>A0A0G4MRN1_VERLO</name>
<feature type="region of interest" description="Disordered" evidence="1">
    <location>
        <begin position="479"/>
        <end position="522"/>
    </location>
</feature>
<gene>
    <name evidence="2" type="ORF">BN1708_007242</name>
</gene>
<reference evidence="2 3" key="1">
    <citation type="submission" date="2015-05" db="EMBL/GenBank/DDBJ databases">
        <authorList>
            <person name="Wang D.B."/>
            <person name="Wang M."/>
        </authorList>
    </citation>
    <scope>NUCLEOTIDE SEQUENCE [LARGE SCALE GENOMIC DNA]</scope>
    <source>
        <strain evidence="2">VL1</strain>
    </source>
</reference>
<dbReference type="GO" id="GO:0003723">
    <property type="term" value="F:RNA binding"/>
    <property type="evidence" value="ECO:0007669"/>
    <property type="project" value="TreeGrafter"/>
</dbReference>
<protein>
    <submittedName>
        <fullName evidence="2">Uncharacterized protein</fullName>
    </submittedName>
</protein>
<dbReference type="InterPro" id="IPR036322">
    <property type="entry name" value="WD40_repeat_dom_sf"/>
</dbReference>
<dbReference type="STRING" id="100787.A0A0G4MRN1"/>
<feature type="compositionally biased region" description="Acidic residues" evidence="1">
    <location>
        <begin position="481"/>
        <end position="506"/>
    </location>
</feature>
<dbReference type="Proteomes" id="UP000044602">
    <property type="component" value="Unassembled WGS sequence"/>
</dbReference>
<dbReference type="PANTHER" id="PTHR44163:SF1">
    <property type="entry name" value="U3 SMALL NUCLEOLAR RNA-ASSOCIATED PROTEIN 4 HOMOLOG"/>
    <property type="match status" value="1"/>
</dbReference>
<dbReference type="GO" id="GO:0030686">
    <property type="term" value="C:90S preribosome"/>
    <property type="evidence" value="ECO:0007669"/>
    <property type="project" value="InterPro"/>
</dbReference>
<evidence type="ECO:0000256" key="1">
    <source>
        <dbReference type="SAM" id="MobiDB-lite"/>
    </source>
</evidence>
<dbReference type="Gene3D" id="2.130.10.10">
    <property type="entry name" value="YVTN repeat-like/Quinoprotein amine dehydrogenase"/>
    <property type="match status" value="2"/>
</dbReference>
<feature type="compositionally biased region" description="Acidic residues" evidence="1">
    <location>
        <begin position="688"/>
        <end position="711"/>
    </location>
</feature>
<dbReference type="GO" id="GO:0032040">
    <property type="term" value="C:small-subunit processome"/>
    <property type="evidence" value="ECO:0007669"/>
    <property type="project" value="TreeGrafter"/>
</dbReference>
<dbReference type="EMBL" id="CVQH01024416">
    <property type="protein sequence ID" value="CRK36908.1"/>
    <property type="molecule type" value="Genomic_DNA"/>
</dbReference>
<dbReference type="InterPro" id="IPR015943">
    <property type="entry name" value="WD40/YVTN_repeat-like_dom_sf"/>
</dbReference>
<keyword evidence="3" id="KW-1185">Reference proteome</keyword>
<dbReference type="GO" id="GO:0034455">
    <property type="term" value="C:t-UTP complex"/>
    <property type="evidence" value="ECO:0007669"/>
    <property type="project" value="TreeGrafter"/>
</dbReference>
<evidence type="ECO:0000313" key="2">
    <source>
        <dbReference type="EMBL" id="CRK36908.1"/>
    </source>
</evidence>